<dbReference type="InterPro" id="IPR036869">
    <property type="entry name" value="J_dom_sf"/>
</dbReference>
<protein>
    <recommendedName>
        <fullName evidence="2">J domain-containing protein</fullName>
    </recommendedName>
</protein>
<organism evidence="3 4">
    <name type="scientific">Prorocentrum cordatum</name>
    <dbReference type="NCBI Taxonomy" id="2364126"/>
    <lineage>
        <taxon>Eukaryota</taxon>
        <taxon>Sar</taxon>
        <taxon>Alveolata</taxon>
        <taxon>Dinophyceae</taxon>
        <taxon>Prorocentrales</taxon>
        <taxon>Prorocentraceae</taxon>
        <taxon>Prorocentrum</taxon>
    </lineage>
</organism>
<evidence type="ECO:0000256" key="1">
    <source>
        <dbReference type="SAM" id="MobiDB-lite"/>
    </source>
</evidence>
<dbReference type="Pfam" id="PF14308">
    <property type="entry name" value="DnaJ-X"/>
    <property type="match status" value="1"/>
</dbReference>
<evidence type="ECO:0000313" key="4">
    <source>
        <dbReference type="Proteomes" id="UP001189429"/>
    </source>
</evidence>
<dbReference type="InterPro" id="IPR052423">
    <property type="entry name" value="EMIR"/>
</dbReference>
<feature type="region of interest" description="Disordered" evidence="1">
    <location>
        <begin position="149"/>
        <end position="204"/>
    </location>
</feature>
<dbReference type="PROSITE" id="PS50076">
    <property type="entry name" value="DNAJ_2"/>
    <property type="match status" value="1"/>
</dbReference>
<evidence type="ECO:0000313" key="3">
    <source>
        <dbReference type="EMBL" id="CAK0870906.1"/>
    </source>
</evidence>
<dbReference type="InterPro" id="IPR026894">
    <property type="entry name" value="DnaJ_X"/>
</dbReference>
<evidence type="ECO:0000259" key="2">
    <source>
        <dbReference type="PROSITE" id="PS50076"/>
    </source>
</evidence>
<gene>
    <name evidence="3" type="ORF">PCOR1329_LOCUS56889</name>
</gene>
<sequence length="587" mass="61640">MVAAAFLFPDGSPCALLPLRAAPPAGVEGVTGKRSAGPAAANEVVFSLSRPRDAIAGAASGLKTAARSTAMGAAALARAPLEAAHADGLGEALWCLGEGLAGAVLLPCGGLAVGLSQCARGVANTPEAVVQSLRGLAWCSKQRAWAPPAGYSLPEDRRARRADDRAAPPRGPPAPAAGRPDRDGGEAASSSQPPSWSSPGAASTVGAVQRHVPSLYAALRCHPAASRTELRHAYYRESRRCHPDKAGGSPQAVAQFQALSEAYKVLRDPALRRAYDVGGHEAVVQASTTVDLGELYAAVMSGRQWRPYVGQFALERILATDFRADAGPEEAELLELLGSVWCAGEGPVDAWQAEREVRCAVALAERLRQAVSGEVHAFGRAMQAEARRLACAPFAPLLLRAVAEVYDSEAKQFLHTLPAFDLRREAAQARARARLLAQQARAVAVGARALLSLHGLARLEEQASEGTSSTQRPRGASHLYLEHPEVDARLPLLAGALWQLTVLDVEGTVGRVCRRVLRDTSTDLVSRVRRAEAMQIMATAMRAAADARGTSAGSPAGLPGEDVDFLRCRVRDLAARLASGGGVSDDE</sequence>
<feature type="compositionally biased region" description="Basic and acidic residues" evidence="1">
    <location>
        <begin position="154"/>
        <end position="167"/>
    </location>
</feature>
<feature type="compositionally biased region" description="Low complexity" evidence="1">
    <location>
        <begin position="187"/>
        <end position="203"/>
    </location>
</feature>
<feature type="domain" description="J" evidence="2">
    <location>
        <begin position="214"/>
        <end position="279"/>
    </location>
</feature>
<proteinExistence type="predicted"/>
<dbReference type="InterPro" id="IPR001623">
    <property type="entry name" value="DnaJ_domain"/>
</dbReference>
<name>A0ABN9VCT9_9DINO</name>
<dbReference type="PANTHER" id="PTHR44094">
    <property type="entry name" value="DNAJ HEAT SHOCK N-TERMINAL DOMAIN-CONTAINING PROTEIN"/>
    <property type="match status" value="1"/>
</dbReference>
<dbReference type="SMART" id="SM00271">
    <property type="entry name" value="DnaJ"/>
    <property type="match status" value="1"/>
</dbReference>
<dbReference type="Pfam" id="PF00226">
    <property type="entry name" value="DnaJ"/>
    <property type="match status" value="1"/>
</dbReference>
<dbReference type="Gene3D" id="1.10.287.110">
    <property type="entry name" value="DnaJ domain"/>
    <property type="match status" value="1"/>
</dbReference>
<dbReference type="PRINTS" id="PR00625">
    <property type="entry name" value="JDOMAIN"/>
</dbReference>
<dbReference type="EMBL" id="CAUYUJ010017015">
    <property type="protein sequence ID" value="CAK0870906.1"/>
    <property type="molecule type" value="Genomic_DNA"/>
</dbReference>
<dbReference type="SUPFAM" id="SSF46565">
    <property type="entry name" value="Chaperone J-domain"/>
    <property type="match status" value="1"/>
</dbReference>
<keyword evidence="4" id="KW-1185">Reference proteome</keyword>
<accession>A0ABN9VCT9</accession>
<comment type="caution">
    <text evidence="3">The sequence shown here is derived from an EMBL/GenBank/DDBJ whole genome shotgun (WGS) entry which is preliminary data.</text>
</comment>
<reference evidence="3" key="1">
    <citation type="submission" date="2023-10" db="EMBL/GenBank/DDBJ databases">
        <authorList>
            <person name="Chen Y."/>
            <person name="Shah S."/>
            <person name="Dougan E. K."/>
            <person name="Thang M."/>
            <person name="Chan C."/>
        </authorList>
    </citation>
    <scope>NUCLEOTIDE SEQUENCE [LARGE SCALE GENOMIC DNA]</scope>
</reference>
<dbReference type="CDD" id="cd06257">
    <property type="entry name" value="DnaJ"/>
    <property type="match status" value="1"/>
</dbReference>
<dbReference type="Proteomes" id="UP001189429">
    <property type="component" value="Unassembled WGS sequence"/>
</dbReference>
<dbReference type="PANTHER" id="PTHR44094:SF8">
    <property type="entry name" value="DNAJ HEAT SHOCK N-TERMINAL DOMAIN-CONTAINING PROTEIN-RELATED"/>
    <property type="match status" value="1"/>
</dbReference>